<keyword evidence="3 6" id="KW-0812">Transmembrane</keyword>
<feature type="transmembrane region" description="Helical" evidence="7">
    <location>
        <begin position="123"/>
        <end position="145"/>
    </location>
</feature>
<name>A0AA45WMF0_9AQUI</name>
<keyword evidence="9" id="KW-1185">Reference proteome</keyword>
<gene>
    <name evidence="8" type="ORF">SAMN06264868_11225</name>
</gene>
<dbReference type="InterPro" id="IPR037294">
    <property type="entry name" value="ABC_BtuC-like"/>
</dbReference>
<feature type="transmembrane region" description="Helical" evidence="7">
    <location>
        <begin position="57"/>
        <end position="77"/>
    </location>
</feature>
<dbReference type="AlphaFoldDB" id="A0AA45WMF0"/>
<keyword evidence="5 7" id="KW-0472">Membrane</keyword>
<dbReference type="Proteomes" id="UP001157947">
    <property type="component" value="Unassembled WGS sequence"/>
</dbReference>
<dbReference type="GO" id="GO:0010043">
    <property type="term" value="P:response to zinc ion"/>
    <property type="evidence" value="ECO:0007669"/>
    <property type="project" value="TreeGrafter"/>
</dbReference>
<dbReference type="RefSeq" id="WP_265134623.1">
    <property type="nucleotide sequence ID" value="NZ_FXTX01000012.1"/>
</dbReference>
<evidence type="ECO:0000256" key="5">
    <source>
        <dbReference type="ARBA" id="ARBA00023136"/>
    </source>
</evidence>
<feature type="transmembrane region" description="Helical" evidence="7">
    <location>
        <begin position="83"/>
        <end position="102"/>
    </location>
</feature>
<feature type="transmembrane region" description="Helical" evidence="7">
    <location>
        <begin position="191"/>
        <end position="211"/>
    </location>
</feature>
<feature type="transmembrane region" description="Helical" evidence="7">
    <location>
        <begin position="151"/>
        <end position="184"/>
    </location>
</feature>
<comment type="similarity">
    <text evidence="2 6">Belongs to the ABC-3 integral membrane protein family.</text>
</comment>
<evidence type="ECO:0000256" key="3">
    <source>
        <dbReference type="ARBA" id="ARBA00022692"/>
    </source>
</evidence>
<evidence type="ECO:0000256" key="1">
    <source>
        <dbReference type="ARBA" id="ARBA00004141"/>
    </source>
</evidence>
<comment type="caution">
    <text evidence="8">The sequence shown here is derived from an EMBL/GenBank/DDBJ whole genome shotgun (WGS) entry which is preliminary data.</text>
</comment>
<evidence type="ECO:0000256" key="6">
    <source>
        <dbReference type="RuleBase" id="RU003943"/>
    </source>
</evidence>
<evidence type="ECO:0000256" key="4">
    <source>
        <dbReference type="ARBA" id="ARBA00022989"/>
    </source>
</evidence>
<reference evidence="8" key="1">
    <citation type="submission" date="2017-05" db="EMBL/GenBank/DDBJ databases">
        <authorList>
            <person name="Varghese N."/>
            <person name="Submissions S."/>
        </authorList>
    </citation>
    <scope>NUCLEOTIDE SEQUENCE</scope>
    <source>
        <strain evidence="8">DSM 18763</strain>
    </source>
</reference>
<evidence type="ECO:0000256" key="2">
    <source>
        <dbReference type="ARBA" id="ARBA00008034"/>
    </source>
</evidence>
<keyword evidence="4 7" id="KW-1133">Transmembrane helix</keyword>
<dbReference type="InterPro" id="IPR001626">
    <property type="entry name" value="ABC_TroCD"/>
</dbReference>
<dbReference type="GO" id="GO:0055085">
    <property type="term" value="P:transmembrane transport"/>
    <property type="evidence" value="ECO:0007669"/>
    <property type="project" value="InterPro"/>
</dbReference>
<accession>A0AA45WMF0</accession>
<dbReference type="SUPFAM" id="SSF81345">
    <property type="entry name" value="ABC transporter involved in vitamin B12 uptake, BtuC"/>
    <property type="match status" value="1"/>
</dbReference>
<dbReference type="PANTHER" id="PTHR30477">
    <property type="entry name" value="ABC-TRANSPORTER METAL-BINDING PROTEIN"/>
    <property type="match status" value="1"/>
</dbReference>
<proteinExistence type="inferred from homology"/>
<dbReference type="Pfam" id="PF00950">
    <property type="entry name" value="ABC-3"/>
    <property type="match status" value="1"/>
</dbReference>
<sequence>MIDILFTAFLLIIVLLGIHSFFGVEIIRRGIIFTDLAVGQMAAVGAAVSLYFFNGEFLYPIAVLFAVITGLIISFASKFDKEIEAFIGLIYAFGISTVFIIFSKYPHGMEDFQNLMATDILFVSLDTVLKVAILYIFVGIALYFLKNKDIAFFVLFSLTVASSVKVAGVLIVFSILIAPAYIAIKLFNKHLFIYAWIIGFFINAFAVYISYQFDFPTGYTVVFFNAFSGILVAIYKIIKEFQL</sequence>
<keyword evidence="6" id="KW-0813">Transport</keyword>
<evidence type="ECO:0000256" key="7">
    <source>
        <dbReference type="SAM" id="Phobius"/>
    </source>
</evidence>
<evidence type="ECO:0000313" key="8">
    <source>
        <dbReference type="EMBL" id="SMP14196.1"/>
    </source>
</evidence>
<evidence type="ECO:0000313" key="9">
    <source>
        <dbReference type="Proteomes" id="UP001157947"/>
    </source>
</evidence>
<dbReference type="PANTHER" id="PTHR30477:SF19">
    <property type="entry name" value="METAL ABC TRANSPORTER PERMEASE"/>
    <property type="match status" value="1"/>
</dbReference>
<dbReference type="GO" id="GO:0043190">
    <property type="term" value="C:ATP-binding cassette (ABC) transporter complex"/>
    <property type="evidence" value="ECO:0007669"/>
    <property type="project" value="InterPro"/>
</dbReference>
<protein>
    <submittedName>
        <fullName evidence="8">Zinc/manganese transport system permease protein</fullName>
    </submittedName>
</protein>
<organism evidence="8 9">
    <name type="scientific">Venenivibrio stagnispumantis</name>
    <dbReference type="NCBI Taxonomy" id="407998"/>
    <lineage>
        <taxon>Bacteria</taxon>
        <taxon>Pseudomonadati</taxon>
        <taxon>Aquificota</taxon>
        <taxon>Aquificia</taxon>
        <taxon>Aquificales</taxon>
        <taxon>Hydrogenothermaceae</taxon>
        <taxon>Venenivibrio</taxon>
    </lineage>
</organism>
<comment type="subcellular location">
    <subcellularLocation>
        <location evidence="6">Cell membrane</location>
        <topology evidence="6">Multi-pass membrane protein</topology>
    </subcellularLocation>
    <subcellularLocation>
        <location evidence="1">Membrane</location>
        <topology evidence="1">Multi-pass membrane protein</topology>
    </subcellularLocation>
</comment>
<feature type="transmembrane region" description="Helical" evidence="7">
    <location>
        <begin position="30"/>
        <end position="52"/>
    </location>
</feature>
<feature type="transmembrane region" description="Helical" evidence="7">
    <location>
        <begin position="217"/>
        <end position="238"/>
    </location>
</feature>
<dbReference type="EMBL" id="FXTX01000012">
    <property type="protein sequence ID" value="SMP14196.1"/>
    <property type="molecule type" value="Genomic_DNA"/>
</dbReference>